<proteinExistence type="predicted"/>
<name>A0A1Y2C6F2_9FUNG</name>
<accession>A0A1Y2C6F2</accession>
<organism evidence="2 3">
    <name type="scientific">Rhizoclosmatium globosum</name>
    <dbReference type="NCBI Taxonomy" id="329046"/>
    <lineage>
        <taxon>Eukaryota</taxon>
        <taxon>Fungi</taxon>
        <taxon>Fungi incertae sedis</taxon>
        <taxon>Chytridiomycota</taxon>
        <taxon>Chytridiomycota incertae sedis</taxon>
        <taxon>Chytridiomycetes</taxon>
        <taxon>Chytridiales</taxon>
        <taxon>Chytriomycetaceae</taxon>
        <taxon>Rhizoclosmatium</taxon>
    </lineage>
</organism>
<evidence type="ECO:0000313" key="2">
    <source>
        <dbReference type="EMBL" id="ORY42621.1"/>
    </source>
</evidence>
<sequence length="888" mass="98694">MERKRKAPTNESPPSKRSHQTILCSCGKDFTGNPFLYQRHLRSHEADRAAATIAWTAEMDYERYISSHTASSSHSTEMLTTNANPASIGSSSTSFATQAELDSLNLPLLSKPPRNNTVASQYAKFHFTNALYAHTDFTLQGSSREGYGAIASDGLAMLRSPTALKDLLELEERLSRLLDKDSMDLVGALNEYKAVFKHGHFQAAFMVAQHSKFIKSGFHEDTVLYHFECPKLFVCGCDGENGHTSFFHHTMIEATLEALKNLNMVASDMDLTPDALKVYLMRDNIGDGANLPHRSILFTEHKPWCSGYDAVQVTAINSDPVVAPCSAASLSTISMPCNPTSIATNVPCNPNLATAPCKSTLLLSDIVEGVCNAGKPNEKGRRRVEGSIDIQVLHKHMDINYMLYAAAGWNIVEVVAIGKDQKDYYLSRGIPVKTFYKASPTKPTTKSAKQSTIPFSINSVTGFDHTAAMCYKENFMKQIRENPSAPSVRKYLDLFVVSHFKSGFVASLKLESELETIVLAAAYENFSRLVSNSRYSFWSDGKPWSFVSDPQNLYTGSQAASMFFGDSFGKPLLNPTFVQREKVQETILGDGYQYFRQFIIGDTFLPPPSSKGTRIDYSGVILGKHNQPLSHSEFELSVRHRLCLGSNGQYFSSAVETLITRGVSNMKKNRAGDAMEILKATEIARRYVHGEDVSNLFDSDVDTNFISILFQSCEEGKKPLQDCGNYLRENVTTQSPFYIRNIIEFEAVGLIDSNNGNPKLVELDLVAPRMNHDSCFTIQNTEDGVGRGLALQHILGSDGMNACGVFYFDQTKEKRFRFDLIDPGSEVMQQLRSTAKKYQQEKRGCMKDHLVNIEKAKMDVPFAAVENYSVPIGVLLSSNTSIYSTFFK</sequence>
<dbReference type="AlphaFoldDB" id="A0A1Y2C6F2"/>
<dbReference type="Proteomes" id="UP000193642">
    <property type="component" value="Unassembled WGS sequence"/>
</dbReference>
<feature type="region of interest" description="Disordered" evidence="1">
    <location>
        <begin position="72"/>
        <end position="91"/>
    </location>
</feature>
<feature type="region of interest" description="Disordered" evidence="1">
    <location>
        <begin position="1"/>
        <end position="20"/>
    </location>
</feature>
<dbReference type="OrthoDB" id="2184331at2759"/>
<evidence type="ECO:0000313" key="3">
    <source>
        <dbReference type="Proteomes" id="UP000193642"/>
    </source>
</evidence>
<feature type="compositionally biased region" description="Polar residues" evidence="1">
    <location>
        <begin position="9"/>
        <end position="20"/>
    </location>
</feature>
<dbReference type="EMBL" id="MCGO01000028">
    <property type="protein sequence ID" value="ORY42621.1"/>
    <property type="molecule type" value="Genomic_DNA"/>
</dbReference>
<protein>
    <submittedName>
        <fullName evidence="2">Uncharacterized protein</fullName>
    </submittedName>
</protein>
<feature type="compositionally biased region" description="Polar residues" evidence="1">
    <location>
        <begin position="77"/>
        <end position="91"/>
    </location>
</feature>
<keyword evidence="3" id="KW-1185">Reference proteome</keyword>
<evidence type="ECO:0000256" key="1">
    <source>
        <dbReference type="SAM" id="MobiDB-lite"/>
    </source>
</evidence>
<comment type="caution">
    <text evidence="2">The sequence shown here is derived from an EMBL/GenBank/DDBJ whole genome shotgun (WGS) entry which is preliminary data.</text>
</comment>
<reference evidence="2 3" key="1">
    <citation type="submission" date="2016-07" db="EMBL/GenBank/DDBJ databases">
        <title>Pervasive Adenine N6-methylation of Active Genes in Fungi.</title>
        <authorList>
            <consortium name="DOE Joint Genome Institute"/>
            <person name="Mondo S.J."/>
            <person name="Dannebaum R.O."/>
            <person name="Kuo R.C."/>
            <person name="Labutti K."/>
            <person name="Haridas S."/>
            <person name="Kuo A."/>
            <person name="Salamov A."/>
            <person name="Ahrendt S.R."/>
            <person name="Lipzen A."/>
            <person name="Sullivan W."/>
            <person name="Andreopoulos W.B."/>
            <person name="Clum A."/>
            <person name="Lindquist E."/>
            <person name="Daum C."/>
            <person name="Ramamoorthy G.K."/>
            <person name="Gryganskyi A."/>
            <person name="Culley D."/>
            <person name="Magnuson J.K."/>
            <person name="James T.Y."/>
            <person name="O'Malley M.A."/>
            <person name="Stajich J.E."/>
            <person name="Spatafora J.W."/>
            <person name="Visel A."/>
            <person name="Grigoriev I.V."/>
        </authorList>
    </citation>
    <scope>NUCLEOTIDE SEQUENCE [LARGE SCALE GENOMIC DNA]</scope>
    <source>
        <strain evidence="2 3">JEL800</strain>
    </source>
</reference>
<gene>
    <name evidence="2" type="ORF">BCR33DRAFT_718309</name>
</gene>
<feature type="non-terminal residue" evidence="2">
    <location>
        <position position="888"/>
    </location>
</feature>